<sequence length="221" mass="24413">MIDAINRHKVQFISEPLDRGLPMDPLYALEAVEVQGKDTLEVFLEKGWDINQSVSELRPPVLGYAITDEEITTWLLNHGADPNQQCIIDLTPLSLAVESASISVIQLMFRHGGDVRKGQLLHHAVERCSDNIPVLKLLIANGADINSTMYEGHYSSRALFCFMPRGTALHKAAGFGKVDVVRYLVDEGVDLSIRDANGRTALEYARMLDQGEVVRVLEGGS</sequence>
<evidence type="ECO:0000256" key="1">
    <source>
        <dbReference type="ARBA" id="ARBA00022737"/>
    </source>
</evidence>
<dbReference type="InterPro" id="IPR050745">
    <property type="entry name" value="Multifunctional_regulatory"/>
</dbReference>
<dbReference type="PANTHER" id="PTHR24189">
    <property type="entry name" value="MYOTROPHIN"/>
    <property type="match status" value="1"/>
</dbReference>
<dbReference type="PROSITE" id="PS50088">
    <property type="entry name" value="ANK_REPEAT"/>
    <property type="match status" value="1"/>
</dbReference>
<dbReference type="SUPFAM" id="SSF48403">
    <property type="entry name" value="Ankyrin repeat"/>
    <property type="match status" value="1"/>
</dbReference>
<dbReference type="EMBL" id="MSFM01000001">
    <property type="protein sequence ID" value="PKY07956.1"/>
    <property type="molecule type" value="Genomic_DNA"/>
</dbReference>
<dbReference type="Proteomes" id="UP000234254">
    <property type="component" value="Unassembled WGS sequence"/>
</dbReference>
<dbReference type="Gene3D" id="1.25.40.20">
    <property type="entry name" value="Ankyrin repeat-containing domain"/>
    <property type="match status" value="2"/>
</dbReference>
<organism evidence="4 5">
    <name type="scientific">Aspergillus campestris (strain IBT 28561)</name>
    <dbReference type="NCBI Taxonomy" id="1392248"/>
    <lineage>
        <taxon>Eukaryota</taxon>
        <taxon>Fungi</taxon>
        <taxon>Dikarya</taxon>
        <taxon>Ascomycota</taxon>
        <taxon>Pezizomycotina</taxon>
        <taxon>Eurotiomycetes</taxon>
        <taxon>Eurotiomycetidae</taxon>
        <taxon>Eurotiales</taxon>
        <taxon>Aspergillaceae</taxon>
        <taxon>Aspergillus</taxon>
        <taxon>Aspergillus subgen. Circumdati</taxon>
    </lineage>
</organism>
<evidence type="ECO:0000256" key="2">
    <source>
        <dbReference type="ARBA" id="ARBA00023043"/>
    </source>
</evidence>
<proteinExistence type="predicted"/>
<dbReference type="InterPro" id="IPR036770">
    <property type="entry name" value="Ankyrin_rpt-contain_sf"/>
</dbReference>
<keyword evidence="1" id="KW-0677">Repeat</keyword>
<dbReference type="OrthoDB" id="426293at2759"/>
<gene>
    <name evidence="4" type="ORF">P168DRAFT_300740</name>
</gene>
<evidence type="ECO:0000256" key="3">
    <source>
        <dbReference type="PROSITE-ProRule" id="PRU00023"/>
    </source>
</evidence>
<evidence type="ECO:0000313" key="4">
    <source>
        <dbReference type="EMBL" id="PKY07956.1"/>
    </source>
</evidence>
<dbReference type="VEuPathDB" id="FungiDB:P168DRAFT_300740"/>
<dbReference type="GeneID" id="36545986"/>
<keyword evidence="2 3" id="KW-0040">ANK repeat</keyword>
<protein>
    <submittedName>
        <fullName evidence="4">Hspc200</fullName>
    </submittedName>
</protein>
<dbReference type="Pfam" id="PF12796">
    <property type="entry name" value="Ank_2"/>
    <property type="match status" value="2"/>
</dbReference>
<feature type="repeat" description="ANK" evidence="3">
    <location>
        <begin position="164"/>
        <end position="196"/>
    </location>
</feature>
<dbReference type="InterPro" id="IPR002110">
    <property type="entry name" value="Ankyrin_rpt"/>
</dbReference>
<comment type="caution">
    <text evidence="4">The sequence shown here is derived from an EMBL/GenBank/DDBJ whole genome shotgun (WGS) entry which is preliminary data.</text>
</comment>
<dbReference type="PANTHER" id="PTHR24189:SF50">
    <property type="entry name" value="ANKYRIN REPEAT AND SOCS BOX PROTEIN 2"/>
    <property type="match status" value="1"/>
</dbReference>
<evidence type="ECO:0000313" key="5">
    <source>
        <dbReference type="Proteomes" id="UP000234254"/>
    </source>
</evidence>
<dbReference type="AlphaFoldDB" id="A0A2I1DDM1"/>
<dbReference type="SMART" id="SM00248">
    <property type="entry name" value="ANK"/>
    <property type="match status" value="4"/>
</dbReference>
<name>A0A2I1DDM1_ASPC2</name>
<dbReference type="RefSeq" id="XP_024696550.1">
    <property type="nucleotide sequence ID" value="XM_024838462.1"/>
</dbReference>
<dbReference type="PROSITE" id="PS50297">
    <property type="entry name" value="ANK_REP_REGION"/>
    <property type="match status" value="1"/>
</dbReference>
<accession>A0A2I1DDM1</accession>
<keyword evidence="5" id="KW-1185">Reference proteome</keyword>
<reference evidence="4" key="1">
    <citation type="submission" date="2016-12" db="EMBL/GenBank/DDBJ databases">
        <title>The genomes of Aspergillus section Nigri reveals drivers in fungal speciation.</title>
        <authorList>
            <consortium name="DOE Joint Genome Institute"/>
            <person name="Vesth T.C."/>
            <person name="Nybo J."/>
            <person name="Theobald S."/>
            <person name="Brandl J."/>
            <person name="Frisvad J.C."/>
            <person name="Nielsen K.F."/>
            <person name="Lyhne E.K."/>
            <person name="Kogle M.E."/>
            <person name="Kuo A."/>
            <person name="Riley R."/>
            <person name="Clum A."/>
            <person name="Nolan M."/>
            <person name="Lipzen A."/>
            <person name="Salamov A."/>
            <person name="Henrissat B."/>
            <person name="Wiebenga A."/>
            <person name="De vries R.P."/>
            <person name="Grigoriev I.V."/>
            <person name="Mortensen U.H."/>
            <person name="Andersen M.R."/>
            <person name="Baker S.E."/>
        </authorList>
    </citation>
    <scope>NUCLEOTIDE SEQUENCE</scope>
    <source>
        <strain evidence="4">IBT 28561</strain>
    </source>
</reference>